<gene>
    <name evidence="2" type="ORF">Pcinc_032539</name>
</gene>
<reference evidence="2" key="1">
    <citation type="submission" date="2023-10" db="EMBL/GenBank/DDBJ databases">
        <title>Genome assemblies of two species of porcelain crab, Petrolisthes cinctipes and Petrolisthes manimaculis (Anomura: Porcellanidae).</title>
        <authorList>
            <person name="Angst P."/>
        </authorList>
    </citation>
    <scope>NUCLEOTIDE SEQUENCE</scope>
    <source>
        <strain evidence="2">PB745_01</strain>
        <tissue evidence="2">Gill</tissue>
    </source>
</reference>
<dbReference type="SUPFAM" id="SSF52047">
    <property type="entry name" value="RNI-like"/>
    <property type="match status" value="1"/>
</dbReference>
<dbReference type="EMBL" id="JAWQEG010004477">
    <property type="protein sequence ID" value="KAK3861508.1"/>
    <property type="molecule type" value="Genomic_DNA"/>
</dbReference>
<name>A0AAE1EU58_PETCI</name>
<evidence type="ECO:0000313" key="3">
    <source>
        <dbReference type="Proteomes" id="UP001286313"/>
    </source>
</evidence>
<proteinExistence type="predicted"/>
<dbReference type="AlphaFoldDB" id="A0AAE1EU58"/>
<evidence type="ECO:0000256" key="1">
    <source>
        <dbReference type="SAM" id="MobiDB-lite"/>
    </source>
</evidence>
<dbReference type="Proteomes" id="UP001286313">
    <property type="component" value="Unassembled WGS sequence"/>
</dbReference>
<keyword evidence="3" id="KW-1185">Reference proteome</keyword>
<dbReference type="Gene3D" id="3.80.10.10">
    <property type="entry name" value="Ribonuclease Inhibitor"/>
    <property type="match status" value="1"/>
</dbReference>
<dbReference type="InterPro" id="IPR032675">
    <property type="entry name" value="LRR_dom_sf"/>
</dbReference>
<sequence length="559" mass="63649">MTERQVYAPRLMPLSAVMDAMMGTTGISNTMTTTETYNAMTTTETYNAMTTTETYNAMTTTGIYNAMTGPGISNAMMTGTGTQTLNQVEELQSREKTVLDTTTLIQLIEELQKREMILGAKTLNQEQKREMVLGAKTLNHEQKREMVLGAKTLNQEQKREMVLGAKTLNQVEKEESPVLGAKTLNQEQRGEMVLGAKTLNREQRGESPILGAKTVWPALVDLDTGYCRIPLQFLVLILHVYKGLEYLRSDLFSVFSIIQEYERLATSSDIPTLNLKDRFETERENGISFLATPRVETLRLRIDALGNVIGNAVSQNLPSLKTLILDYNTSHNPSFLINGSQHDNNTMCNTLRMQITSLKLLGSNYTSLNTQVLIEMLAKTFPSLQHLYIHKYKEMFQSPSTNKVFMFDNISSLDCTLGNLNESLCGLLLAFPHLHSLSVVWKNGLVPAQFWNCLQQLPNLRELKLHSPILDSQQSSSSSHQSHQQEQQQLQCMKVDQKKQKIDKGDYKDKEQQKMDKDDYKDKEQQKIDKDDYKDKEQQKIDKGDYKKQQNKDKQQQQQ</sequence>
<evidence type="ECO:0000313" key="2">
    <source>
        <dbReference type="EMBL" id="KAK3861508.1"/>
    </source>
</evidence>
<comment type="caution">
    <text evidence="2">The sequence shown here is derived from an EMBL/GenBank/DDBJ whole genome shotgun (WGS) entry which is preliminary data.</text>
</comment>
<accession>A0AAE1EU58</accession>
<protein>
    <submittedName>
        <fullName evidence="2">Uncharacterized protein</fullName>
    </submittedName>
</protein>
<feature type="compositionally biased region" description="Low complexity" evidence="1">
    <location>
        <begin position="472"/>
        <end position="491"/>
    </location>
</feature>
<feature type="compositionally biased region" description="Basic and acidic residues" evidence="1">
    <location>
        <begin position="495"/>
        <end position="559"/>
    </location>
</feature>
<feature type="region of interest" description="Disordered" evidence="1">
    <location>
        <begin position="469"/>
        <end position="559"/>
    </location>
</feature>
<organism evidence="2 3">
    <name type="scientific">Petrolisthes cinctipes</name>
    <name type="common">Flat porcelain crab</name>
    <dbReference type="NCBI Taxonomy" id="88211"/>
    <lineage>
        <taxon>Eukaryota</taxon>
        <taxon>Metazoa</taxon>
        <taxon>Ecdysozoa</taxon>
        <taxon>Arthropoda</taxon>
        <taxon>Crustacea</taxon>
        <taxon>Multicrustacea</taxon>
        <taxon>Malacostraca</taxon>
        <taxon>Eumalacostraca</taxon>
        <taxon>Eucarida</taxon>
        <taxon>Decapoda</taxon>
        <taxon>Pleocyemata</taxon>
        <taxon>Anomura</taxon>
        <taxon>Galatheoidea</taxon>
        <taxon>Porcellanidae</taxon>
        <taxon>Petrolisthes</taxon>
    </lineage>
</organism>